<reference evidence="1" key="1">
    <citation type="submission" date="2019-11" db="EMBL/GenBank/DDBJ databases">
        <title>Genomic insights into an expanded diversity of filamentous marine cyanobacteria reveals the extraordinary biosynthetic potential of Moorea and Okeania.</title>
        <authorList>
            <person name="Ferreira Leao T."/>
            <person name="Wang M."/>
            <person name="Moss N."/>
            <person name="Da Silva R."/>
            <person name="Sanders J."/>
            <person name="Nurk S."/>
            <person name="Gurevich A."/>
            <person name="Humphrey G."/>
            <person name="Reher R."/>
            <person name="Zhu Q."/>
            <person name="Belda-Ferre P."/>
            <person name="Glukhov E."/>
            <person name="Rex R."/>
            <person name="Dorrestein P.C."/>
            <person name="Knight R."/>
            <person name="Pevzner P."/>
            <person name="Gerwick W.H."/>
            <person name="Gerwick L."/>
        </authorList>
    </citation>
    <scope>NUCLEOTIDE SEQUENCE</scope>
    <source>
        <strain evidence="1">SIO1C4</strain>
    </source>
</reference>
<dbReference type="Gene3D" id="2.160.20.80">
    <property type="entry name" value="E3 ubiquitin-protein ligase SopA"/>
    <property type="match status" value="1"/>
</dbReference>
<dbReference type="AlphaFoldDB" id="A0A6B3NIW4"/>
<organism evidence="1">
    <name type="scientific">Symploca sp. SIO1C4</name>
    <dbReference type="NCBI Taxonomy" id="2607765"/>
    <lineage>
        <taxon>Bacteria</taxon>
        <taxon>Bacillati</taxon>
        <taxon>Cyanobacteriota</taxon>
        <taxon>Cyanophyceae</taxon>
        <taxon>Coleofasciculales</taxon>
        <taxon>Coleofasciculaceae</taxon>
        <taxon>Symploca</taxon>
    </lineage>
</organism>
<name>A0A6B3NIW4_9CYAN</name>
<feature type="non-terminal residue" evidence="1">
    <location>
        <position position="409"/>
    </location>
</feature>
<evidence type="ECO:0000313" key="1">
    <source>
        <dbReference type="EMBL" id="NER30472.1"/>
    </source>
</evidence>
<comment type="caution">
    <text evidence="1">The sequence shown here is derived from an EMBL/GenBank/DDBJ whole genome shotgun (WGS) entry which is preliminary data.</text>
</comment>
<accession>A0A6B3NIW4</accession>
<dbReference type="Pfam" id="PF13576">
    <property type="entry name" value="Pentapeptide_3"/>
    <property type="match status" value="1"/>
</dbReference>
<dbReference type="EMBL" id="JAAHFQ010000565">
    <property type="protein sequence ID" value="NER30472.1"/>
    <property type="molecule type" value="Genomic_DNA"/>
</dbReference>
<gene>
    <name evidence="1" type="ORF">F6J89_23345</name>
</gene>
<sequence length="409" mass="46122">MQNSLKRSLNSSTGLLLLILLLIFLSTPVWAAAPAPERTVLTLELLQERINSPIQSEGILTIDLQQMIVDLTSENAEFRDQFYQQLQTQLNRSQIPLGLDLSDSLIQGEFSASRLGLSTPLSPGNLSSLLSPMEQEQLESDQRFFPLPGEQIPSVTVLRGPLKIEHSRLGGIVNFANTFFLQGLEASEAIFIQPGNWSHTRFGRFANFSGAIFGQEINFSQSTFFNKVRFSQTQFRGLANFAGTTFYNTANFSQAEFEALANFNHTQWLQDADFRAVNWHERSLWSNNSFFKSLLLTDATWEKSTTFRGSKFQQPVLLNNVSLFDQIDFSNTSFAPQSYLNVAGLSFGSEQAKIVGDTGEIGRLLYVPTLTGNEDVLHNLVFNFRGQQQIIDANRLEYVTEYLRLQQLR</sequence>
<dbReference type="InterPro" id="IPR001646">
    <property type="entry name" value="5peptide_repeat"/>
</dbReference>
<proteinExistence type="predicted"/>
<protein>
    <submittedName>
        <fullName evidence="1">Pentapeptide repeat-containing protein</fullName>
    </submittedName>
</protein>